<proteinExistence type="predicted"/>
<evidence type="ECO:0000256" key="3">
    <source>
        <dbReference type="ARBA" id="ARBA00022723"/>
    </source>
</evidence>
<dbReference type="InterPro" id="IPR002321">
    <property type="entry name" value="Cyt_c_II"/>
</dbReference>
<protein>
    <submittedName>
        <fullName evidence="7">Putative cytochrome c-like protein</fullName>
    </submittedName>
</protein>
<keyword evidence="8" id="KW-1185">Reference proteome</keyword>
<evidence type="ECO:0000313" key="7">
    <source>
        <dbReference type="EMBL" id="KCV81077.1"/>
    </source>
</evidence>
<dbReference type="OrthoDB" id="8115790at2"/>
<evidence type="ECO:0000313" key="8">
    <source>
        <dbReference type="Proteomes" id="UP000024836"/>
    </source>
</evidence>
<gene>
    <name evidence="7" type="ORF">ATO10_13929</name>
</gene>
<sequence>MKKTTILAAIVASSTALTAFAHGGATGIVKDRMDAMAEMGKAVKAVTPMMRGEAAYDADVLRQAAATFSRHAGEAMTQLFPEGTGGAPSEAKETVWTQWEEFSELAERLGVIAEGLAGAADNGLMSSNGGAGMMGNGAMMGNSAMMGGGAMMDGGMMTAEQIASMPADGAFTMVTQVCSACHTKFRTESQ</sequence>
<dbReference type="GO" id="GO:0022900">
    <property type="term" value="P:electron transport chain"/>
    <property type="evidence" value="ECO:0007669"/>
    <property type="project" value="InterPro"/>
</dbReference>
<dbReference type="RefSeq" id="WP_035252639.1">
    <property type="nucleotide sequence ID" value="NZ_AQQY01000011.1"/>
</dbReference>
<evidence type="ECO:0000256" key="2">
    <source>
        <dbReference type="ARBA" id="ARBA00022617"/>
    </source>
</evidence>
<reference evidence="7 8" key="1">
    <citation type="submission" date="2013-04" db="EMBL/GenBank/DDBJ databases">
        <title>Shimia sp. 22II-S11-Z10 Genome Sequencing.</title>
        <authorList>
            <person name="Lai Q."/>
            <person name="Li G."/>
            <person name="Shao Z."/>
        </authorList>
    </citation>
    <scope>NUCLEOTIDE SEQUENCE [LARGE SCALE GENOMIC DNA]</scope>
    <source>
        <strain evidence="8">22II-S11-Z10</strain>
    </source>
</reference>
<evidence type="ECO:0000256" key="5">
    <source>
        <dbReference type="ARBA" id="ARBA00023004"/>
    </source>
</evidence>
<feature type="signal peptide" evidence="6">
    <location>
        <begin position="1"/>
        <end position="21"/>
    </location>
</feature>
<dbReference type="EMBL" id="AQQY01000011">
    <property type="protein sequence ID" value="KCV81077.1"/>
    <property type="molecule type" value="Genomic_DNA"/>
</dbReference>
<dbReference type="Pfam" id="PF01322">
    <property type="entry name" value="Cytochrom_C_2"/>
    <property type="match status" value="1"/>
</dbReference>
<comment type="caution">
    <text evidence="7">The sequence shown here is derived from an EMBL/GenBank/DDBJ whole genome shotgun (WGS) entry which is preliminary data.</text>
</comment>
<keyword evidence="5" id="KW-0408">Iron</keyword>
<dbReference type="GO" id="GO:0020037">
    <property type="term" value="F:heme binding"/>
    <property type="evidence" value="ECO:0007669"/>
    <property type="project" value="InterPro"/>
</dbReference>
<dbReference type="AlphaFoldDB" id="A0A058ZIR2"/>
<evidence type="ECO:0000256" key="4">
    <source>
        <dbReference type="ARBA" id="ARBA00022982"/>
    </source>
</evidence>
<dbReference type="SUPFAM" id="SSF47175">
    <property type="entry name" value="Cytochromes"/>
    <property type="match status" value="1"/>
</dbReference>
<evidence type="ECO:0000256" key="6">
    <source>
        <dbReference type="SAM" id="SignalP"/>
    </source>
</evidence>
<dbReference type="PROSITE" id="PS51009">
    <property type="entry name" value="CYTCII"/>
    <property type="match status" value="1"/>
</dbReference>
<dbReference type="GO" id="GO:0005506">
    <property type="term" value="F:iron ion binding"/>
    <property type="evidence" value="ECO:0007669"/>
    <property type="project" value="InterPro"/>
</dbReference>
<dbReference type="GO" id="GO:0042597">
    <property type="term" value="C:periplasmic space"/>
    <property type="evidence" value="ECO:0007669"/>
    <property type="project" value="InterPro"/>
</dbReference>
<dbReference type="Proteomes" id="UP000024836">
    <property type="component" value="Unassembled WGS sequence"/>
</dbReference>
<name>A0A058ZIR2_9RHOB</name>
<organism evidence="7 8">
    <name type="scientific">Actibacterium atlanticum</name>
    <dbReference type="NCBI Taxonomy" id="1461693"/>
    <lineage>
        <taxon>Bacteria</taxon>
        <taxon>Pseudomonadati</taxon>
        <taxon>Pseudomonadota</taxon>
        <taxon>Alphaproteobacteria</taxon>
        <taxon>Rhodobacterales</taxon>
        <taxon>Roseobacteraceae</taxon>
        <taxon>Actibacterium</taxon>
    </lineage>
</organism>
<keyword evidence="2" id="KW-0349">Heme</keyword>
<feature type="chain" id="PRO_5001566510" evidence="6">
    <location>
        <begin position="22"/>
        <end position="190"/>
    </location>
</feature>
<dbReference type="PIRSF" id="PIRSF000027">
    <property type="entry name" value="Cytc_c_prime"/>
    <property type="match status" value="1"/>
</dbReference>
<keyword evidence="6" id="KW-0732">Signal</keyword>
<evidence type="ECO:0000256" key="1">
    <source>
        <dbReference type="ARBA" id="ARBA00022448"/>
    </source>
</evidence>
<dbReference type="eggNOG" id="COG3909">
    <property type="taxonomic scope" value="Bacteria"/>
</dbReference>
<dbReference type="STRING" id="1461693.ATO10_13929"/>
<dbReference type="Gene3D" id="1.20.120.10">
    <property type="entry name" value="Cytochrome c/b562"/>
    <property type="match status" value="1"/>
</dbReference>
<accession>A0A058ZIR2</accession>
<dbReference type="InterPro" id="IPR012127">
    <property type="entry name" value="Cyt_c_prime"/>
</dbReference>
<dbReference type="InterPro" id="IPR010980">
    <property type="entry name" value="Cyt_c/b562"/>
</dbReference>
<keyword evidence="4" id="KW-0249">Electron transport</keyword>
<keyword evidence="1" id="KW-0813">Transport</keyword>
<keyword evidence="3" id="KW-0479">Metal-binding</keyword>
<dbReference type="GO" id="GO:0009055">
    <property type="term" value="F:electron transfer activity"/>
    <property type="evidence" value="ECO:0007669"/>
    <property type="project" value="InterPro"/>
</dbReference>